<reference evidence="1 2" key="1">
    <citation type="submission" date="2016-03" db="EMBL/GenBank/DDBJ databases">
        <authorList>
            <person name="Ploux O."/>
        </authorList>
    </citation>
    <scope>NUCLEOTIDE SEQUENCE [LARGE SCALE GENOMIC DNA]</scope>
    <source>
        <strain evidence="1 2">UAMH 11012</strain>
    </source>
</reference>
<keyword evidence="2" id="KW-1185">Reference proteome</keyword>
<sequence>MKWDGPRIRAPEHRFVIPANPGSGRASTSGSVGISGFASAAGSVLMSGATIVFSSSSTPVSASFHGLQPEFSSCGRDANADNTDLDCTWEDGDGNEYGHYYGHPSGDDLMVVCNRCRKLDPPNPSCRKPNGGNVNSSKCDRCEEKTYNLSGHVSKESGIRGIATVNARE</sequence>
<dbReference type="EMBL" id="FJOG01000006">
    <property type="protein sequence ID" value="CZR55271.1"/>
    <property type="molecule type" value="Genomic_DNA"/>
</dbReference>
<proteinExistence type="predicted"/>
<organism evidence="1 2">
    <name type="scientific">Phialocephala subalpina</name>
    <dbReference type="NCBI Taxonomy" id="576137"/>
    <lineage>
        <taxon>Eukaryota</taxon>
        <taxon>Fungi</taxon>
        <taxon>Dikarya</taxon>
        <taxon>Ascomycota</taxon>
        <taxon>Pezizomycotina</taxon>
        <taxon>Leotiomycetes</taxon>
        <taxon>Helotiales</taxon>
        <taxon>Mollisiaceae</taxon>
        <taxon>Phialocephala</taxon>
        <taxon>Phialocephala fortinii species complex</taxon>
    </lineage>
</organism>
<evidence type="ECO:0000313" key="2">
    <source>
        <dbReference type="Proteomes" id="UP000184330"/>
    </source>
</evidence>
<dbReference type="AlphaFoldDB" id="A0A1L7WR72"/>
<dbReference type="Proteomes" id="UP000184330">
    <property type="component" value="Unassembled WGS sequence"/>
</dbReference>
<name>A0A1L7WR72_9HELO</name>
<evidence type="ECO:0000313" key="1">
    <source>
        <dbReference type="EMBL" id="CZR55271.1"/>
    </source>
</evidence>
<gene>
    <name evidence="1" type="ORF">PAC_05158</name>
</gene>
<accession>A0A1L7WR72</accession>
<protein>
    <submittedName>
        <fullName evidence="1">Uncharacterized protein</fullName>
    </submittedName>
</protein>